<dbReference type="PANTHER" id="PTHR11388">
    <property type="entry name" value="ORGANIC ANION TRANSPORTER"/>
    <property type="match status" value="1"/>
</dbReference>
<evidence type="ECO:0000256" key="7">
    <source>
        <dbReference type="ARBA" id="ARBA00023157"/>
    </source>
</evidence>
<evidence type="ECO:0000256" key="6">
    <source>
        <dbReference type="ARBA" id="ARBA00023136"/>
    </source>
</evidence>
<feature type="compositionally biased region" description="Basic and acidic residues" evidence="9">
    <location>
        <begin position="1"/>
        <end position="22"/>
    </location>
</feature>
<feature type="transmembrane region" description="Helical" evidence="8">
    <location>
        <begin position="238"/>
        <end position="260"/>
    </location>
</feature>
<dbReference type="eggNOG" id="KOG3626">
    <property type="taxonomic scope" value="Eukaryota"/>
</dbReference>
<evidence type="ECO:0000259" key="11">
    <source>
        <dbReference type="PROSITE" id="PS51465"/>
    </source>
</evidence>
<evidence type="ECO:0000256" key="4">
    <source>
        <dbReference type="ARBA" id="ARBA00022692"/>
    </source>
</evidence>
<comment type="subcellular location">
    <subcellularLocation>
        <location evidence="1 8">Cell membrane</location>
        <topology evidence="1 8">Multi-pass membrane protein</topology>
    </subcellularLocation>
</comment>
<comment type="similarity">
    <text evidence="2 8">Belongs to the organo anion transporter (TC 2.A.60) family.</text>
</comment>
<dbReference type="InterPro" id="IPR036259">
    <property type="entry name" value="MFS_trans_sf"/>
</dbReference>
<dbReference type="Pfam" id="PF07648">
    <property type="entry name" value="Kazal_2"/>
    <property type="match status" value="1"/>
</dbReference>
<feature type="transmembrane region" description="Helical" evidence="8">
    <location>
        <begin position="434"/>
        <end position="458"/>
    </location>
</feature>
<keyword evidence="5 8" id="KW-1133">Transmembrane helix</keyword>
<feature type="transmembrane region" description="Helical" evidence="8">
    <location>
        <begin position="272"/>
        <end position="291"/>
    </location>
</feature>
<keyword evidence="8" id="KW-0406">Ion transport</keyword>
<feature type="transmembrane region" description="Helical" evidence="8">
    <location>
        <begin position="470"/>
        <end position="490"/>
    </location>
</feature>
<dbReference type="OMA" id="NICQRVT"/>
<feature type="transmembrane region" description="Helical" evidence="8">
    <location>
        <begin position="687"/>
        <end position="710"/>
    </location>
</feature>
<dbReference type="AlphaFoldDB" id="T1JNZ4"/>
<evidence type="ECO:0000256" key="8">
    <source>
        <dbReference type="RuleBase" id="RU362056"/>
    </source>
</evidence>
<keyword evidence="8" id="KW-0813">Transport</keyword>
<dbReference type="NCBIfam" id="TIGR00805">
    <property type="entry name" value="oat"/>
    <property type="match status" value="1"/>
</dbReference>
<feature type="transmembrane region" description="Helical" evidence="8">
    <location>
        <begin position="172"/>
        <end position="192"/>
    </location>
</feature>
<evidence type="ECO:0000256" key="9">
    <source>
        <dbReference type="SAM" id="MobiDB-lite"/>
    </source>
</evidence>
<evidence type="ECO:0000256" key="3">
    <source>
        <dbReference type="ARBA" id="ARBA00022475"/>
    </source>
</evidence>
<dbReference type="Proteomes" id="UP000014500">
    <property type="component" value="Unassembled WGS sequence"/>
</dbReference>
<evidence type="ECO:0000256" key="2">
    <source>
        <dbReference type="ARBA" id="ARBA00009657"/>
    </source>
</evidence>
<feature type="region of interest" description="Disordered" evidence="9">
    <location>
        <begin position="43"/>
        <end position="62"/>
    </location>
</feature>
<feature type="transmembrane region" description="Helical" evidence="8">
    <location>
        <begin position="640"/>
        <end position="658"/>
    </location>
</feature>
<feature type="region of interest" description="Disordered" evidence="9">
    <location>
        <begin position="1"/>
        <end position="24"/>
    </location>
</feature>
<dbReference type="Gene3D" id="1.20.1250.20">
    <property type="entry name" value="MFS general substrate transporter like domains"/>
    <property type="match status" value="1"/>
</dbReference>
<dbReference type="PhylomeDB" id="T1JNZ4"/>
<dbReference type="GO" id="GO:0015347">
    <property type="term" value="F:sodium-independent organic anion transmembrane transporter activity"/>
    <property type="evidence" value="ECO:0007669"/>
    <property type="project" value="TreeGrafter"/>
</dbReference>
<organism evidence="12 13">
    <name type="scientific">Strigamia maritima</name>
    <name type="common">European centipede</name>
    <name type="synonym">Geophilus maritimus</name>
    <dbReference type="NCBI Taxonomy" id="126957"/>
    <lineage>
        <taxon>Eukaryota</taxon>
        <taxon>Metazoa</taxon>
        <taxon>Ecdysozoa</taxon>
        <taxon>Arthropoda</taxon>
        <taxon>Myriapoda</taxon>
        <taxon>Chilopoda</taxon>
        <taxon>Pleurostigmophora</taxon>
        <taxon>Geophilomorpha</taxon>
        <taxon>Linotaeniidae</taxon>
        <taxon>Strigamia</taxon>
    </lineage>
</organism>
<evidence type="ECO:0000256" key="1">
    <source>
        <dbReference type="ARBA" id="ARBA00004651"/>
    </source>
</evidence>
<keyword evidence="7" id="KW-1015">Disulfide bond</keyword>
<dbReference type="InterPro" id="IPR004156">
    <property type="entry name" value="OATP"/>
</dbReference>
<keyword evidence="13" id="KW-1185">Reference proteome</keyword>
<protein>
    <recommendedName>
        <fullName evidence="8">Solute carrier organic anion transporter family member</fullName>
    </recommendedName>
</protein>
<dbReference type="CDD" id="cd17403">
    <property type="entry name" value="MFS_SLCO4_OATP4"/>
    <property type="match status" value="1"/>
</dbReference>
<evidence type="ECO:0000313" key="13">
    <source>
        <dbReference type="Proteomes" id="UP000014500"/>
    </source>
</evidence>
<sequence>MPDRTADSTNKMLDKFPAKPAHDSVANGMASLELSVKRTSTGSSDLAKLESPAASSWSGFGADGMDNASQTALATKEDDDDQGGTCEWGFCRPKFLQRFRSARWVLFWLCWAGALQGMVVNGFVNVIITTIERRFDLRSTETGLIAGAYDIASFLFLIPVSYFGGKGRKSRWLGFGLLIICIGSFVFSLPHFTTGTYNIDFEGEDNLCHPSDVFANGTLVADECSSHDKQSLNYYKHIFFLGQFLHGVGAAPLYTIGVAFIDESVTTKMSSVYLGTYYGMAVIGPAIGYLLGSQLLKIYTDVGFKDPRALGLNPSSNVWVGAWWIGFLLTGVLAFLVAIPILGFPKRLPGSRKIKAEKISEAHKGIEDDRYGSSAATQLGFKTKVSDLPKSLKLLLTNPCFMLLSLAGACEAHLLNGFAAFIPKYIETQFSVAASLSSLLVGVVTVPAGGGGTFLGGYLVKYFNLRCAGIIKMCVLFTCIAVALCLIFLINCAQMPFAGINTHYNNYENLSIPNVVAPCSNNCGCSVDQYVPVCGIDNTLYYSPCFAGCQQTYQQADQTWYSNCTCILGNPINVTIDNIVTPVMATGNMCETQCTLLPAFLGVLFIMMVFTFLTSMPALSATLRCVPDNQRSLGLGIQWLIIRLLGSIPSPIVFGALMDSTCILWHSTCEGEFGNCRVYNNTDMSKILLTVALIGKGVSLVSFACAWLVYKAPPDIVDNVKIEGHFSLTLKGPGDISVISREDLDYSYCDNKVVKV</sequence>
<dbReference type="EMBL" id="JH431984">
    <property type="status" value="NOT_ANNOTATED_CDS"/>
    <property type="molecule type" value="Genomic_DNA"/>
</dbReference>
<dbReference type="InterPro" id="IPR020846">
    <property type="entry name" value="MFS_dom"/>
</dbReference>
<evidence type="ECO:0000256" key="5">
    <source>
        <dbReference type="ARBA" id="ARBA00022989"/>
    </source>
</evidence>
<dbReference type="InterPro" id="IPR036058">
    <property type="entry name" value="Kazal_dom_sf"/>
</dbReference>
<dbReference type="SUPFAM" id="SSF103473">
    <property type="entry name" value="MFS general substrate transporter"/>
    <property type="match status" value="2"/>
</dbReference>
<proteinExistence type="inferred from homology"/>
<dbReference type="GO" id="GO:0006811">
    <property type="term" value="P:monoatomic ion transport"/>
    <property type="evidence" value="ECO:0007669"/>
    <property type="project" value="UniProtKB-KW"/>
</dbReference>
<feature type="domain" description="Major facilitator superfamily (MFS) profile" evidence="10">
    <location>
        <begin position="105"/>
        <end position="714"/>
    </location>
</feature>
<feature type="transmembrane region" description="Helical" evidence="8">
    <location>
        <begin position="596"/>
        <end position="619"/>
    </location>
</feature>
<feature type="domain" description="Kazal-like" evidence="11">
    <location>
        <begin position="513"/>
        <end position="568"/>
    </location>
</feature>
<evidence type="ECO:0000313" key="12">
    <source>
        <dbReference type="EnsemblMetazoa" id="SMAR015573-PA"/>
    </source>
</evidence>
<reference evidence="12" key="2">
    <citation type="submission" date="2015-02" db="UniProtKB">
        <authorList>
            <consortium name="EnsemblMetazoa"/>
        </authorList>
    </citation>
    <scope>IDENTIFICATION</scope>
</reference>
<dbReference type="PROSITE" id="PS50850">
    <property type="entry name" value="MFS"/>
    <property type="match status" value="1"/>
</dbReference>
<feature type="transmembrane region" description="Helical" evidence="8">
    <location>
        <begin position="322"/>
        <end position="344"/>
    </location>
</feature>
<dbReference type="PROSITE" id="PS51465">
    <property type="entry name" value="KAZAL_2"/>
    <property type="match status" value="1"/>
</dbReference>
<reference evidence="13" key="1">
    <citation type="submission" date="2011-05" db="EMBL/GenBank/DDBJ databases">
        <authorList>
            <person name="Richards S.R."/>
            <person name="Qu J."/>
            <person name="Jiang H."/>
            <person name="Jhangiani S.N."/>
            <person name="Agravi P."/>
            <person name="Goodspeed R."/>
            <person name="Gross S."/>
            <person name="Mandapat C."/>
            <person name="Jackson L."/>
            <person name="Mathew T."/>
            <person name="Pu L."/>
            <person name="Thornton R."/>
            <person name="Saada N."/>
            <person name="Wilczek-Boney K.B."/>
            <person name="Lee S."/>
            <person name="Kovar C."/>
            <person name="Wu Y."/>
            <person name="Scherer S.E."/>
            <person name="Worley K.C."/>
            <person name="Muzny D.M."/>
            <person name="Gibbs R."/>
        </authorList>
    </citation>
    <scope>NUCLEOTIDE SEQUENCE</scope>
    <source>
        <strain evidence="13">Brora</strain>
    </source>
</reference>
<dbReference type="PANTHER" id="PTHR11388:SF100">
    <property type="entry name" value="SOLUTE CARRIER ORGANIC ANION TRANSPORTER FAMILY MEMBER 4A1"/>
    <property type="match status" value="1"/>
</dbReference>
<feature type="transmembrane region" description="Helical" evidence="8">
    <location>
        <begin position="144"/>
        <end position="165"/>
    </location>
</feature>
<dbReference type="GO" id="GO:0043252">
    <property type="term" value="P:sodium-independent organic anion transport"/>
    <property type="evidence" value="ECO:0007669"/>
    <property type="project" value="TreeGrafter"/>
</dbReference>
<evidence type="ECO:0000259" key="10">
    <source>
        <dbReference type="PROSITE" id="PS50850"/>
    </source>
</evidence>
<accession>T1JNZ4</accession>
<name>T1JNZ4_STRMM</name>
<keyword evidence="4 8" id="KW-0812">Transmembrane</keyword>
<dbReference type="GO" id="GO:0016323">
    <property type="term" value="C:basolateral plasma membrane"/>
    <property type="evidence" value="ECO:0007669"/>
    <property type="project" value="TreeGrafter"/>
</dbReference>
<feature type="transmembrane region" description="Helical" evidence="8">
    <location>
        <begin position="104"/>
        <end position="124"/>
    </location>
</feature>
<keyword evidence="3" id="KW-1003">Cell membrane</keyword>
<dbReference type="HOGENOM" id="CLU_008954_1_2_1"/>
<keyword evidence="6 8" id="KW-0472">Membrane</keyword>
<dbReference type="STRING" id="126957.T1JNZ4"/>
<dbReference type="EnsemblMetazoa" id="SMAR015573-RA">
    <property type="protein sequence ID" value="SMAR015573-PA"/>
    <property type="gene ID" value="SMAR015573"/>
</dbReference>
<dbReference type="SUPFAM" id="SSF100895">
    <property type="entry name" value="Kazal-type serine protease inhibitors"/>
    <property type="match status" value="1"/>
</dbReference>
<dbReference type="InterPro" id="IPR002350">
    <property type="entry name" value="Kazal_dom"/>
</dbReference>
<dbReference type="Pfam" id="PF03137">
    <property type="entry name" value="OATP"/>
    <property type="match status" value="1"/>
</dbReference>
<comment type="caution">
    <text evidence="8">Lacks conserved residue(s) required for the propagation of feature annotation.</text>
</comment>